<protein>
    <submittedName>
        <fullName evidence="4">Surface antigen</fullName>
    </submittedName>
</protein>
<dbReference type="SMART" id="SM00108">
    <property type="entry name" value="B_lectin"/>
    <property type="match status" value="2"/>
</dbReference>
<dbReference type="PROSITE" id="PS50927">
    <property type="entry name" value="BULB_LECTIN"/>
    <property type="match status" value="2"/>
</dbReference>
<dbReference type="InterPro" id="IPR038765">
    <property type="entry name" value="Papain-like_cys_pep_sf"/>
</dbReference>
<dbReference type="Gene3D" id="2.90.10.10">
    <property type="entry name" value="Bulb-type lectin domain"/>
    <property type="match status" value="4"/>
</dbReference>
<dbReference type="PANTHER" id="PTHR47976:SF108">
    <property type="entry name" value="G-TYPE LECTIN S-RECEPTOR-LIKE SERINE_THREONINE-PROTEIN KINASE LECRK1"/>
    <property type="match status" value="1"/>
</dbReference>
<dbReference type="Gene3D" id="2.90.10.30">
    <property type="match status" value="1"/>
</dbReference>
<evidence type="ECO:0000313" key="4">
    <source>
        <dbReference type="EMBL" id="SDS85360.1"/>
    </source>
</evidence>
<dbReference type="PROSITE" id="PS50911">
    <property type="entry name" value="CHAP"/>
    <property type="match status" value="1"/>
</dbReference>
<dbReference type="InterPro" id="IPR036426">
    <property type="entry name" value="Bulb-type_lectin_dom_sf"/>
</dbReference>
<name>A0A1H1VLE9_9ACTN</name>
<dbReference type="Proteomes" id="UP000198859">
    <property type="component" value="Chromosome I"/>
</dbReference>
<dbReference type="SUPFAM" id="SSF54001">
    <property type="entry name" value="Cysteine proteinases"/>
    <property type="match status" value="1"/>
</dbReference>
<feature type="domain" description="Peptidase C51" evidence="2">
    <location>
        <begin position="228"/>
        <end position="350"/>
    </location>
</feature>
<dbReference type="AlphaFoldDB" id="A0A1H1VLE9"/>
<dbReference type="Pfam" id="PF05257">
    <property type="entry name" value="CHAP"/>
    <property type="match status" value="1"/>
</dbReference>
<dbReference type="Gene3D" id="3.90.1720.10">
    <property type="entry name" value="endopeptidase domain like (from Nostoc punctiforme)"/>
    <property type="match status" value="1"/>
</dbReference>
<evidence type="ECO:0000259" key="3">
    <source>
        <dbReference type="PROSITE" id="PS50927"/>
    </source>
</evidence>
<dbReference type="InterPro" id="IPR001480">
    <property type="entry name" value="Bulb-type_lectin_dom"/>
</dbReference>
<feature type="domain" description="Bulb-type lectin" evidence="3">
    <location>
        <begin position="101"/>
        <end position="207"/>
    </location>
</feature>
<keyword evidence="1" id="KW-0732">Signal</keyword>
<dbReference type="InterPro" id="IPR051343">
    <property type="entry name" value="G-type_lectin_kinases/EP1-like"/>
</dbReference>
<dbReference type="SUPFAM" id="SSF51110">
    <property type="entry name" value="alpha-D-mannose-specific plant lectins"/>
    <property type="match status" value="3"/>
</dbReference>
<accession>A0A1H1VLE9</accession>
<keyword evidence="5" id="KW-1185">Reference proteome</keyword>
<feature type="domain" description="Bulb-type lectin" evidence="3">
    <location>
        <begin position="1"/>
        <end position="94"/>
    </location>
</feature>
<reference evidence="5" key="1">
    <citation type="submission" date="2016-10" db="EMBL/GenBank/DDBJ databases">
        <authorList>
            <person name="Varghese N."/>
            <person name="Submissions S."/>
        </authorList>
    </citation>
    <scope>NUCLEOTIDE SEQUENCE [LARGE SCALE GENOMIC DNA]</scope>
    <source>
        <strain evidence="5">DSM 22127</strain>
    </source>
</reference>
<dbReference type="EMBL" id="LT629757">
    <property type="protein sequence ID" value="SDS85360.1"/>
    <property type="molecule type" value="Genomic_DNA"/>
</dbReference>
<evidence type="ECO:0000256" key="1">
    <source>
        <dbReference type="ARBA" id="ARBA00022729"/>
    </source>
</evidence>
<organism evidence="4 5">
    <name type="scientific">Nocardioides scoriae</name>
    <dbReference type="NCBI Taxonomy" id="642780"/>
    <lineage>
        <taxon>Bacteria</taxon>
        <taxon>Bacillati</taxon>
        <taxon>Actinomycetota</taxon>
        <taxon>Actinomycetes</taxon>
        <taxon>Propionibacteriales</taxon>
        <taxon>Nocardioidaceae</taxon>
        <taxon>Nocardioides</taxon>
    </lineage>
</organism>
<proteinExistence type="predicted"/>
<evidence type="ECO:0000259" key="2">
    <source>
        <dbReference type="PROSITE" id="PS50911"/>
    </source>
</evidence>
<dbReference type="InterPro" id="IPR007921">
    <property type="entry name" value="CHAP_dom"/>
</dbReference>
<evidence type="ECO:0000313" key="5">
    <source>
        <dbReference type="Proteomes" id="UP000198859"/>
    </source>
</evidence>
<sequence length="350" mass="36785">MALWSRNGLHRAVMQGDGNFVVYGPAGAQWSTSTGSAGSSLALQSDGNLVVYAGSVATWSSHTAPARGVRLVMQDDGNLVMYSRGGVPVWSSRDGRGGWAEDTLPAETQLTPGQALWSHDGRFTALMQGDGNFVVYGPGGAQWASGTGVSGSIVRMQGDGNLVVYAPGAVAKWSSATQGAGARLVMQDDGNLVIYSGSTALWSSRGQGVSGPGTSSTTGGYPDADAVACQGLYAWCKNGSDYHPVRRLAYRNCTDYVAWKKGLVWGQVASGGSADATRWKAGWQERGREVGSTPRVGAVAWWGATSTNRYGHVAYVLAVNPDGSARIGEYNNGGTGRYSERNTRAQAYLY</sequence>
<gene>
    <name evidence="4" type="ORF">SAMN04488570_2864</name>
</gene>
<dbReference type="PANTHER" id="PTHR47976">
    <property type="entry name" value="G-TYPE LECTIN S-RECEPTOR-LIKE SERINE/THREONINE-PROTEIN KINASE SD2-5"/>
    <property type="match status" value="1"/>
</dbReference>